<evidence type="ECO:0000256" key="9">
    <source>
        <dbReference type="ARBA" id="ARBA00023098"/>
    </source>
</evidence>
<keyword evidence="7" id="KW-0276">Fatty acid metabolism</keyword>
<evidence type="ECO:0000313" key="17">
    <source>
        <dbReference type="EMBL" id="KAJ3658027.1"/>
    </source>
</evidence>
<dbReference type="Proteomes" id="UP001168821">
    <property type="component" value="Unassembled WGS sequence"/>
</dbReference>
<keyword evidence="18" id="KW-1185">Reference proteome</keyword>
<feature type="domain" description="Acyl-CoA oxidase C-alpha1" evidence="16">
    <location>
        <begin position="292"/>
        <end position="454"/>
    </location>
</feature>
<comment type="similarity">
    <text evidence="4 11">Belongs to the acyl-CoA oxidase family.</text>
</comment>
<evidence type="ECO:0000256" key="7">
    <source>
        <dbReference type="ARBA" id="ARBA00022832"/>
    </source>
</evidence>
<dbReference type="Pfam" id="PF02770">
    <property type="entry name" value="Acyl-CoA_dh_M"/>
    <property type="match status" value="1"/>
</dbReference>
<feature type="domain" description="Acyl-CoA oxidase C-terminal" evidence="14">
    <location>
        <begin position="498"/>
        <end position="672"/>
    </location>
</feature>
<dbReference type="InterPro" id="IPR046373">
    <property type="entry name" value="Acyl-CoA_Oxase/DH_mid-dom_sf"/>
</dbReference>
<evidence type="ECO:0000259" key="15">
    <source>
        <dbReference type="Pfam" id="PF02770"/>
    </source>
</evidence>
<dbReference type="PIRSF" id="PIRSF000168">
    <property type="entry name" value="Acyl-CoA_oxidase"/>
    <property type="match status" value="1"/>
</dbReference>
<dbReference type="GO" id="GO:0016402">
    <property type="term" value="F:pristanoyl-CoA oxidase activity"/>
    <property type="evidence" value="ECO:0007669"/>
    <property type="project" value="TreeGrafter"/>
</dbReference>
<evidence type="ECO:0000256" key="11">
    <source>
        <dbReference type="PIRNR" id="PIRNR000168"/>
    </source>
</evidence>
<dbReference type="SUPFAM" id="SSF47203">
    <property type="entry name" value="Acyl-CoA dehydrogenase C-terminal domain-like"/>
    <property type="match status" value="2"/>
</dbReference>
<dbReference type="GO" id="GO:0071949">
    <property type="term" value="F:FAD binding"/>
    <property type="evidence" value="ECO:0007669"/>
    <property type="project" value="InterPro"/>
</dbReference>
<evidence type="ECO:0000259" key="14">
    <source>
        <dbReference type="Pfam" id="PF01756"/>
    </source>
</evidence>
<keyword evidence="10" id="KW-0576">Peroxisome</keyword>
<reference evidence="17" key="1">
    <citation type="journal article" date="2023" name="G3 (Bethesda)">
        <title>Whole genome assemblies of Zophobas morio and Tenebrio molitor.</title>
        <authorList>
            <person name="Kaur S."/>
            <person name="Stinson S.A."/>
            <person name="diCenzo G.C."/>
        </authorList>
    </citation>
    <scope>NUCLEOTIDE SEQUENCE</scope>
    <source>
        <strain evidence="17">QUZm001</strain>
    </source>
</reference>
<dbReference type="GO" id="GO:0033540">
    <property type="term" value="P:fatty acid beta-oxidation using acyl-CoA oxidase"/>
    <property type="evidence" value="ECO:0007669"/>
    <property type="project" value="TreeGrafter"/>
</dbReference>
<keyword evidence="8" id="KW-0560">Oxidoreductase</keyword>
<dbReference type="PANTHER" id="PTHR10909">
    <property type="entry name" value="ELECTRON TRANSPORT OXIDOREDUCTASE"/>
    <property type="match status" value="1"/>
</dbReference>
<evidence type="ECO:0000313" key="18">
    <source>
        <dbReference type="Proteomes" id="UP001168821"/>
    </source>
</evidence>
<dbReference type="Gene3D" id="2.40.110.10">
    <property type="entry name" value="Butyryl-CoA Dehydrogenase, subunit A, domain 2"/>
    <property type="match status" value="1"/>
</dbReference>
<feature type="domain" description="Acyl-CoA oxidase/dehydrogenase middle" evidence="15">
    <location>
        <begin position="146"/>
        <end position="255"/>
    </location>
</feature>
<feature type="binding site" evidence="13">
    <location>
        <position position="189"/>
    </location>
    <ligand>
        <name>FAD</name>
        <dbReference type="ChEBI" id="CHEBI:57692"/>
    </ligand>
</feature>
<dbReference type="InterPro" id="IPR036250">
    <property type="entry name" value="AcylCo_DH-like_C"/>
</dbReference>
<gene>
    <name evidence="17" type="ORF">Zmor_009794</name>
</gene>
<evidence type="ECO:0000256" key="1">
    <source>
        <dbReference type="ARBA" id="ARBA00001974"/>
    </source>
</evidence>
<dbReference type="GO" id="GO:0005777">
    <property type="term" value="C:peroxisome"/>
    <property type="evidence" value="ECO:0007669"/>
    <property type="project" value="UniProtKB-SubCell"/>
</dbReference>
<dbReference type="InterPro" id="IPR002655">
    <property type="entry name" value="Acyl-CoA_oxidase_C"/>
</dbReference>
<keyword evidence="9" id="KW-0443">Lipid metabolism</keyword>
<dbReference type="InterPro" id="IPR006091">
    <property type="entry name" value="Acyl-CoA_Oxase/DH_mid-dom"/>
</dbReference>
<evidence type="ECO:0000256" key="12">
    <source>
        <dbReference type="PIRSR" id="PIRSR000168-1"/>
    </source>
</evidence>
<evidence type="ECO:0000256" key="2">
    <source>
        <dbReference type="ARBA" id="ARBA00004275"/>
    </source>
</evidence>
<dbReference type="InterPro" id="IPR012258">
    <property type="entry name" value="Acyl-CoA_oxidase"/>
</dbReference>
<dbReference type="Pfam" id="PF22924">
    <property type="entry name" value="ACOX_C_alpha1"/>
    <property type="match status" value="1"/>
</dbReference>
<comment type="caution">
    <text evidence="17">The sequence shown here is derived from an EMBL/GenBank/DDBJ whole genome shotgun (WGS) entry which is preliminary data.</text>
</comment>
<evidence type="ECO:0000256" key="13">
    <source>
        <dbReference type="PIRSR" id="PIRSR000168-2"/>
    </source>
</evidence>
<accession>A0AA38MIV2</accession>
<feature type="active site" description="Proton acceptor" evidence="12">
    <location>
        <position position="439"/>
    </location>
</feature>
<dbReference type="InterPro" id="IPR009100">
    <property type="entry name" value="AcylCoA_DH/oxidase_NM_dom_sf"/>
</dbReference>
<evidence type="ECO:0000256" key="10">
    <source>
        <dbReference type="ARBA" id="ARBA00023140"/>
    </source>
</evidence>
<keyword evidence="5 11" id="KW-0285">Flavoprotein</keyword>
<evidence type="ECO:0000256" key="8">
    <source>
        <dbReference type="ARBA" id="ARBA00023002"/>
    </source>
</evidence>
<evidence type="ECO:0000256" key="3">
    <source>
        <dbReference type="ARBA" id="ARBA00005189"/>
    </source>
</evidence>
<comment type="cofactor">
    <cofactor evidence="1">
        <name>FAD</name>
        <dbReference type="ChEBI" id="CHEBI:57692"/>
    </cofactor>
</comment>
<keyword evidence="6 11" id="KW-0274">FAD</keyword>
<dbReference type="FunFam" id="2.40.110.10:FF:000005">
    <property type="entry name" value="Acyl-coenzyme A oxidase"/>
    <property type="match status" value="1"/>
</dbReference>
<dbReference type="EMBL" id="JALNTZ010000003">
    <property type="protein sequence ID" value="KAJ3658027.1"/>
    <property type="molecule type" value="Genomic_DNA"/>
</dbReference>
<evidence type="ECO:0000259" key="16">
    <source>
        <dbReference type="Pfam" id="PF22924"/>
    </source>
</evidence>
<dbReference type="GO" id="GO:0005504">
    <property type="term" value="F:fatty acid binding"/>
    <property type="evidence" value="ECO:0007669"/>
    <property type="project" value="TreeGrafter"/>
</dbReference>
<name>A0AA38MIV2_9CUCU</name>
<organism evidence="17 18">
    <name type="scientific">Zophobas morio</name>
    <dbReference type="NCBI Taxonomy" id="2755281"/>
    <lineage>
        <taxon>Eukaryota</taxon>
        <taxon>Metazoa</taxon>
        <taxon>Ecdysozoa</taxon>
        <taxon>Arthropoda</taxon>
        <taxon>Hexapoda</taxon>
        <taxon>Insecta</taxon>
        <taxon>Pterygota</taxon>
        <taxon>Neoptera</taxon>
        <taxon>Endopterygota</taxon>
        <taxon>Coleoptera</taxon>
        <taxon>Polyphaga</taxon>
        <taxon>Cucujiformia</taxon>
        <taxon>Tenebrionidae</taxon>
        <taxon>Zophobas</taxon>
    </lineage>
</organism>
<sequence>MSHLLQDLPPGSLDYYRKQASFDWKRMKVFIDTEDGIKFQNNLYKKLQMHPEFLGNPLLQTLDEKRNKATQQALAYASIVKSLTNSEITTIKREDIILRTILQFNPSAAFKYPGIKRLFTSALQNQGTQRHHKFIQLAESGKIYGCFCMTEIGHGSDTKNLRTTVVYDKEKGEFVVNTPDFPAAKCWAGGLAELATHAIVYAQLYINRIHWGLHGFVVPIRNPETLLPYEGVILGDMGEKIGVNGADNGFLIFDKYRFPRENILNRFADVTPEGNYVTSATDLKNVRGAVLGALSIARVTVTAKSEFYGTKALTIAVRYAAVRKQFGPKDEEVSILEYQSMQYRLLPYLAAAYIIRFFSMYLDEVTQEFVKESKERNDPALARRGMEIHVISAGAKPVSGWTFRDAIQECREACGGYGYLKASRIGDIKNDQDSINTYEGENHVLIQQVSNWLLKVCSNVQNGNKISTHLKSADFLSNASKILKNKFNATSVVEVCKVENIIDTYQWLVCYLLRETKRKFDALKQSEGSFWARSNTQIFYCKNLSTAFVQHLFLQRMITVINRSPDANIRNVLLKLFSLYGLYNIEKFLPSLFGGGYVEKPEATNLVHEAVLTLCRDLKNDAVALIDAIAPPDFLLNSILGKSDGRVYQRLQIALIRSSSEASRLKWSSETVGKIVNPRNKL</sequence>
<evidence type="ECO:0000256" key="6">
    <source>
        <dbReference type="ARBA" id="ARBA00022827"/>
    </source>
</evidence>
<proteinExistence type="inferred from homology"/>
<dbReference type="GO" id="GO:0055088">
    <property type="term" value="P:lipid homeostasis"/>
    <property type="evidence" value="ECO:0007669"/>
    <property type="project" value="TreeGrafter"/>
</dbReference>
<comment type="subcellular location">
    <subcellularLocation>
        <location evidence="2">Peroxisome</location>
    </subcellularLocation>
</comment>
<evidence type="ECO:0000256" key="4">
    <source>
        <dbReference type="ARBA" id="ARBA00006288"/>
    </source>
</evidence>
<dbReference type="PANTHER" id="PTHR10909:SF390">
    <property type="entry name" value="PEROXISOMAL ACYL-COENZYME A OXIDASE 3"/>
    <property type="match status" value="1"/>
</dbReference>
<dbReference type="Gene3D" id="1.20.140.10">
    <property type="entry name" value="Butyryl-CoA Dehydrogenase, subunit A, domain 3"/>
    <property type="match status" value="2"/>
</dbReference>
<dbReference type="SUPFAM" id="SSF56645">
    <property type="entry name" value="Acyl-CoA dehydrogenase NM domain-like"/>
    <property type="match status" value="1"/>
</dbReference>
<feature type="binding site" evidence="13">
    <location>
        <position position="150"/>
    </location>
    <ligand>
        <name>FAD</name>
        <dbReference type="ChEBI" id="CHEBI:57692"/>
    </ligand>
</feature>
<dbReference type="AlphaFoldDB" id="A0AA38MIV2"/>
<protein>
    <recommendedName>
        <fullName evidence="11">Acyl-coenzyme A oxidase</fullName>
    </recommendedName>
</protein>
<dbReference type="FunFam" id="1.20.140.10:FF:000010">
    <property type="entry name" value="Acyl-coenzyme A oxidase"/>
    <property type="match status" value="1"/>
</dbReference>
<dbReference type="Pfam" id="PF01756">
    <property type="entry name" value="ACOX"/>
    <property type="match status" value="1"/>
</dbReference>
<comment type="pathway">
    <text evidence="3">Lipid metabolism.</text>
</comment>
<dbReference type="InterPro" id="IPR055060">
    <property type="entry name" value="ACOX_C_alpha1"/>
</dbReference>
<dbReference type="FunFam" id="1.20.140.10:FF:000007">
    <property type="entry name" value="Acyl-coenzyme A oxidase"/>
    <property type="match status" value="1"/>
</dbReference>
<evidence type="ECO:0000256" key="5">
    <source>
        <dbReference type="ARBA" id="ARBA00022630"/>
    </source>
</evidence>